<evidence type="ECO:0000259" key="1">
    <source>
        <dbReference type="Pfam" id="PF12728"/>
    </source>
</evidence>
<dbReference type="EMBL" id="QGKM01000030">
    <property type="protein sequence ID" value="PWQ96859.1"/>
    <property type="molecule type" value="Genomic_DNA"/>
</dbReference>
<dbReference type="InterPro" id="IPR041657">
    <property type="entry name" value="HTH_17"/>
</dbReference>
<name>A0A317CET9_9GAMM</name>
<organism evidence="2 3">
    <name type="scientific">Leucothrix pacifica</name>
    <dbReference type="NCBI Taxonomy" id="1247513"/>
    <lineage>
        <taxon>Bacteria</taxon>
        <taxon>Pseudomonadati</taxon>
        <taxon>Pseudomonadota</taxon>
        <taxon>Gammaproteobacteria</taxon>
        <taxon>Thiotrichales</taxon>
        <taxon>Thiotrichaceae</taxon>
        <taxon>Leucothrix</taxon>
    </lineage>
</organism>
<keyword evidence="3" id="KW-1185">Reference proteome</keyword>
<feature type="domain" description="Helix-turn-helix" evidence="1">
    <location>
        <begin position="82"/>
        <end position="129"/>
    </location>
</feature>
<protein>
    <submittedName>
        <fullName evidence="2">DNA-binding protein</fullName>
    </submittedName>
</protein>
<keyword evidence="2" id="KW-0238">DNA-binding</keyword>
<dbReference type="InterPro" id="IPR010093">
    <property type="entry name" value="SinI_DNA-bd"/>
</dbReference>
<dbReference type="AlphaFoldDB" id="A0A317CET9"/>
<dbReference type="RefSeq" id="WP_109837830.1">
    <property type="nucleotide sequence ID" value="NZ_QGKM01000030.1"/>
</dbReference>
<comment type="caution">
    <text evidence="2">The sequence shown here is derived from an EMBL/GenBank/DDBJ whole genome shotgun (WGS) entry which is preliminary data.</text>
</comment>
<evidence type="ECO:0000313" key="3">
    <source>
        <dbReference type="Proteomes" id="UP000245539"/>
    </source>
</evidence>
<dbReference type="Pfam" id="PF12728">
    <property type="entry name" value="HTH_17"/>
    <property type="match status" value="1"/>
</dbReference>
<dbReference type="Proteomes" id="UP000245539">
    <property type="component" value="Unassembled WGS sequence"/>
</dbReference>
<accession>A0A317CET9</accession>
<proteinExistence type="predicted"/>
<evidence type="ECO:0000313" key="2">
    <source>
        <dbReference type="EMBL" id="PWQ96859.1"/>
    </source>
</evidence>
<gene>
    <name evidence="2" type="ORF">DKW60_11645</name>
</gene>
<reference evidence="2 3" key="1">
    <citation type="submission" date="2018-05" db="EMBL/GenBank/DDBJ databases">
        <title>Leucothrix arctica sp. nov., isolated from Arctic seawater.</title>
        <authorList>
            <person name="Choi A."/>
            <person name="Baek K."/>
        </authorList>
    </citation>
    <scope>NUCLEOTIDE SEQUENCE [LARGE SCALE GENOMIC DNA]</scope>
    <source>
        <strain evidence="2 3">JCM 18388</strain>
    </source>
</reference>
<dbReference type="GO" id="GO:0003677">
    <property type="term" value="F:DNA binding"/>
    <property type="evidence" value="ECO:0007669"/>
    <property type="project" value="UniProtKB-KW"/>
</dbReference>
<dbReference type="NCBIfam" id="TIGR01764">
    <property type="entry name" value="excise"/>
    <property type="match status" value="1"/>
</dbReference>
<sequence length="153" mass="17107">MPNSQKLFPLPPSEEDIAQAKESSRILAKYADMDRVRMTLKGNEGQGDDLILPGPVVQLLLNVLSEVSQGNAVNIMPIHAELSTQEAANILNVSRPHLVKLLEQGEIDFHKVGTHRKVLAKNIIEYKERITKQRHEVLDELVSVSQEMGMGYD</sequence>
<dbReference type="OrthoDB" id="26212at2"/>